<gene>
    <name evidence="2" type="ORF">VSDG_08952</name>
</gene>
<protein>
    <submittedName>
        <fullName evidence="2">Uncharacterized protein</fullName>
    </submittedName>
</protein>
<feature type="compositionally biased region" description="Basic and acidic residues" evidence="1">
    <location>
        <begin position="148"/>
        <end position="163"/>
    </location>
</feature>
<feature type="region of interest" description="Disordered" evidence="1">
    <location>
        <begin position="1"/>
        <end position="25"/>
    </location>
</feature>
<keyword evidence="3" id="KW-1185">Reference proteome</keyword>
<dbReference type="Proteomes" id="UP000284375">
    <property type="component" value="Unassembled WGS sequence"/>
</dbReference>
<evidence type="ECO:0000256" key="1">
    <source>
        <dbReference type="SAM" id="MobiDB-lite"/>
    </source>
</evidence>
<feature type="region of interest" description="Disordered" evidence="1">
    <location>
        <begin position="271"/>
        <end position="302"/>
    </location>
</feature>
<feature type="compositionally biased region" description="Polar residues" evidence="1">
    <location>
        <begin position="88"/>
        <end position="100"/>
    </location>
</feature>
<evidence type="ECO:0000313" key="3">
    <source>
        <dbReference type="Proteomes" id="UP000284375"/>
    </source>
</evidence>
<dbReference type="OrthoDB" id="5245589at2759"/>
<feature type="region of interest" description="Disordered" evidence="1">
    <location>
        <begin position="59"/>
        <end position="202"/>
    </location>
</feature>
<proteinExistence type="predicted"/>
<organism evidence="2 3">
    <name type="scientific">Cytospora chrysosperma</name>
    <name type="common">Cytospora canker fungus</name>
    <name type="synonym">Sphaeria chrysosperma</name>
    <dbReference type="NCBI Taxonomy" id="252740"/>
    <lineage>
        <taxon>Eukaryota</taxon>
        <taxon>Fungi</taxon>
        <taxon>Dikarya</taxon>
        <taxon>Ascomycota</taxon>
        <taxon>Pezizomycotina</taxon>
        <taxon>Sordariomycetes</taxon>
        <taxon>Sordariomycetidae</taxon>
        <taxon>Diaporthales</taxon>
        <taxon>Cytosporaceae</taxon>
        <taxon>Cytospora</taxon>
    </lineage>
</organism>
<comment type="caution">
    <text evidence="2">The sequence shown here is derived from an EMBL/GenBank/DDBJ whole genome shotgun (WGS) entry which is preliminary data.</text>
</comment>
<dbReference type="AlphaFoldDB" id="A0A423VD95"/>
<dbReference type="EMBL" id="LJZO01000062">
    <property type="protein sequence ID" value="ROV88901.1"/>
    <property type="molecule type" value="Genomic_DNA"/>
</dbReference>
<feature type="compositionally biased region" description="Polar residues" evidence="1">
    <location>
        <begin position="179"/>
        <end position="202"/>
    </location>
</feature>
<evidence type="ECO:0000313" key="2">
    <source>
        <dbReference type="EMBL" id="ROV88901.1"/>
    </source>
</evidence>
<accession>A0A423VD95</accession>
<sequence>MSPFFRGSVRPPRRHPRPWSMNPRLNPDLVLDKASEKGHLVEPAGVRLPVTNSIYGKPAAPAVVPDLPATNGRHTTDGETQAAVPETNIGTATTGVQASADTVDADSAESAERTYDSGDGFPTGTAQSGQSLNRNSTRDSGTAMIDSPDPHDSVDKTSSDQKPPEVMLDVPHVEEHTRVTSSTIETAETGQYSGSADDTQPIESDEEGAIVDATPAGPAVIEGLDVDDVPGGFPDASEEALVTASGNPTADAVDEPLMDEAQLEVGDEFKPATTIPEEPSEPLISDEQLEVDDEFKPQTTEM</sequence>
<name>A0A423VD95_CYTCH</name>
<feature type="compositionally biased region" description="Low complexity" evidence="1">
    <location>
        <begin position="59"/>
        <end position="69"/>
    </location>
</feature>
<reference evidence="2 3" key="1">
    <citation type="submission" date="2015-09" db="EMBL/GenBank/DDBJ databases">
        <title>Host preference determinants of Valsa canker pathogens revealed by comparative genomics.</title>
        <authorList>
            <person name="Yin Z."/>
            <person name="Huang L."/>
        </authorList>
    </citation>
    <scope>NUCLEOTIDE SEQUENCE [LARGE SCALE GENOMIC DNA]</scope>
    <source>
        <strain evidence="2 3">YSFL</strain>
    </source>
</reference>
<feature type="compositionally biased region" description="Polar residues" evidence="1">
    <location>
        <begin position="124"/>
        <end position="140"/>
    </location>
</feature>